<keyword evidence="1" id="KW-1133">Transmembrane helix</keyword>
<dbReference type="EMBL" id="JACLYY010000010">
    <property type="protein sequence ID" value="MBM6738623.1"/>
    <property type="molecule type" value="Genomic_DNA"/>
</dbReference>
<keyword evidence="2" id="KW-0732">Signal</keyword>
<accession>A0ABS2EAF8</accession>
<dbReference type="RefSeq" id="WP_033127131.1">
    <property type="nucleotide sequence ID" value="NZ_JACLYY010000010.1"/>
</dbReference>
<keyword evidence="5" id="KW-1185">Reference proteome</keyword>
<evidence type="ECO:0000256" key="2">
    <source>
        <dbReference type="SAM" id="SignalP"/>
    </source>
</evidence>
<proteinExistence type="predicted"/>
<feature type="transmembrane region" description="Helical" evidence="1">
    <location>
        <begin position="129"/>
        <end position="149"/>
    </location>
</feature>
<dbReference type="PIRSF" id="PIRSF019083">
    <property type="entry name" value="UCP019083_VanZ"/>
    <property type="match status" value="1"/>
</dbReference>
<reference evidence="4 5" key="1">
    <citation type="journal article" date="2021" name="Sci. Rep.">
        <title>The distribution of antibiotic resistance genes in chicken gut microbiota commensals.</title>
        <authorList>
            <person name="Juricova H."/>
            <person name="Matiasovicova J."/>
            <person name="Kubasova T."/>
            <person name="Cejkova D."/>
            <person name="Rychlik I."/>
        </authorList>
    </citation>
    <scope>NUCLEOTIDE SEQUENCE [LARGE SCALE GENOMIC DNA]</scope>
    <source>
        <strain evidence="4 5">An773</strain>
    </source>
</reference>
<comment type="caution">
    <text evidence="4">The sequence shown here is derived from an EMBL/GenBank/DDBJ whole genome shotgun (WGS) entry which is preliminary data.</text>
</comment>
<name>A0ABS2EAF8_9FIRM</name>
<feature type="signal peptide" evidence="2">
    <location>
        <begin position="1"/>
        <end position="22"/>
    </location>
</feature>
<dbReference type="InterPro" id="IPR016747">
    <property type="entry name" value="Phosphotransbutyrylase"/>
</dbReference>
<evidence type="ECO:0000313" key="5">
    <source>
        <dbReference type="Proteomes" id="UP000716906"/>
    </source>
</evidence>
<gene>
    <name evidence="4" type="ORF">H7U36_11005</name>
</gene>
<protein>
    <submittedName>
        <fullName evidence="4">VanZ family protein</fullName>
    </submittedName>
</protein>
<dbReference type="Pfam" id="PF04892">
    <property type="entry name" value="VanZ"/>
    <property type="match status" value="1"/>
</dbReference>
<evidence type="ECO:0000259" key="3">
    <source>
        <dbReference type="Pfam" id="PF04892"/>
    </source>
</evidence>
<organism evidence="4 5">
    <name type="scientific">Faecalicatena fissicatena</name>
    <dbReference type="NCBI Taxonomy" id="290055"/>
    <lineage>
        <taxon>Bacteria</taxon>
        <taxon>Bacillati</taxon>
        <taxon>Bacillota</taxon>
        <taxon>Clostridia</taxon>
        <taxon>Lachnospirales</taxon>
        <taxon>Lachnospiraceae</taxon>
        <taxon>Faecalicatena</taxon>
    </lineage>
</organism>
<evidence type="ECO:0000256" key="1">
    <source>
        <dbReference type="SAM" id="Phobius"/>
    </source>
</evidence>
<sequence length="162" mass="18402">MKKNIWTLAVLLWMCLTFWFSAKTADESAHMSRSVGYLAGELFVEDFREWTPQQQDAFAERIDHFVRKSAHATEYAVLGILFGGMYASWGLWGRKHFLLAAGSGILYAATDEFHQLFVPGRSGQLSDVLLDSCGVLAGAVLYIGAVWLVRRWKIRRKKENII</sequence>
<dbReference type="Proteomes" id="UP000716906">
    <property type="component" value="Unassembled WGS sequence"/>
</dbReference>
<evidence type="ECO:0000313" key="4">
    <source>
        <dbReference type="EMBL" id="MBM6738623.1"/>
    </source>
</evidence>
<keyword evidence="1" id="KW-0472">Membrane</keyword>
<dbReference type="NCBIfam" id="NF037970">
    <property type="entry name" value="vanZ_1"/>
    <property type="match status" value="1"/>
</dbReference>
<keyword evidence="1" id="KW-0812">Transmembrane</keyword>
<feature type="domain" description="VanZ-like" evidence="3">
    <location>
        <begin position="8"/>
        <end position="143"/>
    </location>
</feature>
<feature type="chain" id="PRO_5046817369" evidence="2">
    <location>
        <begin position="23"/>
        <end position="162"/>
    </location>
</feature>
<feature type="transmembrane region" description="Helical" evidence="1">
    <location>
        <begin position="75"/>
        <end position="92"/>
    </location>
</feature>
<dbReference type="InterPro" id="IPR006976">
    <property type="entry name" value="VanZ-like"/>
</dbReference>